<dbReference type="AlphaFoldDB" id="A0A0U1E040"/>
<dbReference type="Gene3D" id="3.40.630.30">
    <property type="match status" value="1"/>
</dbReference>
<feature type="domain" description="N-acetyltransferase" evidence="1">
    <location>
        <begin position="1"/>
        <end position="82"/>
    </location>
</feature>
<reference evidence="2 3" key="1">
    <citation type="submission" date="2015-03" db="EMBL/GenBank/DDBJ databases">
        <authorList>
            <person name="Murphy D."/>
        </authorList>
    </citation>
    <scope>NUCLEOTIDE SEQUENCE [LARGE SCALE GENOMIC DNA]</scope>
    <source>
        <strain evidence="2 3">D16</strain>
    </source>
</reference>
<dbReference type="InterPro" id="IPR000182">
    <property type="entry name" value="GNAT_dom"/>
</dbReference>
<evidence type="ECO:0000313" key="2">
    <source>
        <dbReference type="EMBL" id="CQD24898.1"/>
    </source>
</evidence>
<accession>A0A0U1E040</accession>
<dbReference type="InterPro" id="IPR013653">
    <property type="entry name" value="GCN5-like_dom"/>
</dbReference>
<evidence type="ECO:0000259" key="1">
    <source>
        <dbReference type="PROSITE" id="PS51186"/>
    </source>
</evidence>
<dbReference type="Pfam" id="PF08445">
    <property type="entry name" value="FR47"/>
    <property type="match status" value="1"/>
</dbReference>
<sequence length="82" mass="8505">MVFKAEVGSQSPAVGQIQGVWVHPEWRGHGLGVAGTAALAAAVVGSGRIASLYVNSYNTVARATYARIGFEQVGTFATVLLD</sequence>
<dbReference type="GO" id="GO:0016747">
    <property type="term" value="F:acyltransferase activity, transferring groups other than amino-acyl groups"/>
    <property type="evidence" value="ECO:0007669"/>
    <property type="project" value="InterPro"/>
</dbReference>
<protein>
    <submittedName>
        <fullName evidence="2">Acetyltransferase</fullName>
    </submittedName>
</protein>
<proteinExistence type="predicted"/>
<gene>
    <name evidence="2" type="ORF">BN970_06696</name>
</gene>
<evidence type="ECO:0000313" key="3">
    <source>
        <dbReference type="Proteomes" id="UP000182227"/>
    </source>
</evidence>
<dbReference type="Proteomes" id="UP000182227">
    <property type="component" value="Unassembled WGS sequence"/>
</dbReference>
<dbReference type="SUPFAM" id="SSF55729">
    <property type="entry name" value="Acyl-CoA N-acyltransferases (Nat)"/>
    <property type="match status" value="1"/>
</dbReference>
<keyword evidence="2" id="KW-0808">Transferase</keyword>
<organism evidence="2 3">
    <name type="scientific">Mycolicibacterium conceptionense</name>
    <dbReference type="NCBI Taxonomy" id="451644"/>
    <lineage>
        <taxon>Bacteria</taxon>
        <taxon>Bacillati</taxon>
        <taxon>Actinomycetota</taxon>
        <taxon>Actinomycetes</taxon>
        <taxon>Mycobacteriales</taxon>
        <taxon>Mycobacteriaceae</taxon>
        <taxon>Mycolicibacterium</taxon>
    </lineage>
</organism>
<dbReference type="EMBL" id="CTEF01000008">
    <property type="protein sequence ID" value="CQD24898.1"/>
    <property type="molecule type" value="Genomic_DNA"/>
</dbReference>
<dbReference type="PROSITE" id="PS51186">
    <property type="entry name" value="GNAT"/>
    <property type="match status" value="1"/>
</dbReference>
<dbReference type="InterPro" id="IPR016181">
    <property type="entry name" value="Acyl_CoA_acyltransferase"/>
</dbReference>
<name>A0A0U1E040_9MYCO</name>